<evidence type="ECO:0008006" key="6">
    <source>
        <dbReference type="Google" id="ProtNLM"/>
    </source>
</evidence>
<dbReference type="AlphaFoldDB" id="A0A2I1FBC8"/>
<dbReference type="OrthoDB" id="2358912at2759"/>
<proteinExistence type="predicted"/>
<comment type="caution">
    <text evidence="2">The sequence shown here is derived from an EMBL/GenBank/DDBJ whole genome shotgun (WGS) entry which is preliminary data.</text>
</comment>
<name>A0A2I1FBC8_9GLOM</name>
<dbReference type="EMBL" id="LLXJ01000109">
    <property type="protein sequence ID" value="PKC14948.1"/>
    <property type="molecule type" value="Genomic_DNA"/>
</dbReference>
<dbReference type="EMBL" id="CAGKOT010000031">
    <property type="protein sequence ID" value="CAB5372699.1"/>
    <property type="molecule type" value="Genomic_DNA"/>
</dbReference>
<dbReference type="EMBL" id="LLXH01000021">
    <property type="protein sequence ID" value="PKC75545.1"/>
    <property type="molecule type" value="Genomic_DNA"/>
</dbReference>
<gene>
    <name evidence="1" type="ORF">CHRIB12_LOCUS13682</name>
    <name evidence="3" type="ORF">RhiirA1_387273</name>
    <name evidence="2" type="ORF">RhiirA5_371045</name>
</gene>
<dbReference type="VEuPathDB" id="FungiDB:RhiirFUN_020265"/>
<dbReference type="VEuPathDB" id="FungiDB:FUN_013211"/>
<dbReference type="SUPFAM" id="SSF47095">
    <property type="entry name" value="HMG-box"/>
    <property type="match status" value="1"/>
</dbReference>
<reference evidence="2 5" key="2">
    <citation type="submission" date="2017-09" db="EMBL/GenBank/DDBJ databases">
        <title>Extensive intraspecific genome diversity in a model arbuscular mycorrhizal fungus.</title>
        <authorList>
            <person name="Chen E.C."/>
            <person name="Morin E."/>
            <person name="Beaudet D."/>
            <person name="Noel J."/>
            <person name="Ndikumana S."/>
            <person name="Charron P."/>
            <person name="St-Onge C."/>
            <person name="Giorgi J."/>
            <person name="Grigoriev I.V."/>
            <person name="Roux C."/>
            <person name="Martin F.M."/>
            <person name="Corradi N."/>
        </authorList>
    </citation>
    <scope>NUCLEOTIDE SEQUENCE [LARGE SCALE GENOMIC DNA]</scope>
    <source>
        <strain evidence="2 5">A5</strain>
    </source>
</reference>
<evidence type="ECO:0000313" key="1">
    <source>
        <dbReference type="EMBL" id="CAB5372699.1"/>
    </source>
</evidence>
<evidence type="ECO:0000313" key="2">
    <source>
        <dbReference type="EMBL" id="PKC14948.1"/>
    </source>
</evidence>
<organism evidence="2 5">
    <name type="scientific">Rhizophagus irregularis</name>
    <dbReference type="NCBI Taxonomy" id="588596"/>
    <lineage>
        <taxon>Eukaryota</taxon>
        <taxon>Fungi</taxon>
        <taxon>Fungi incertae sedis</taxon>
        <taxon>Mucoromycota</taxon>
        <taxon>Glomeromycotina</taxon>
        <taxon>Glomeromycetes</taxon>
        <taxon>Glomerales</taxon>
        <taxon>Glomeraceae</taxon>
        <taxon>Rhizophagus</taxon>
    </lineage>
</organism>
<dbReference type="VEuPathDB" id="FungiDB:RhiirA1_387273"/>
<protein>
    <recommendedName>
        <fullName evidence="6">MATA-HMG</fullName>
    </recommendedName>
</protein>
<evidence type="ECO:0000313" key="4">
    <source>
        <dbReference type="Proteomes" id="UP000232688"/>
    </source>
</evidence>
<dbReference type="Proteomes" id="UP000684084">
    <property type="component" value="Unassembled WGS sequence"/>
</dbReference>
<reference evidence="3 4" key="4">
    <citation type="submission" date="2017-10" db="EMBL/GenBank/DDBJ databases">
        <title>Genome analyses suggest a sexual origin of heterokaryosis in a supposedly ancient asexual fungus.</title>
        <authorList>
            <person name="Corradi N."/>
            <person name="Sedzielewska K."/>
            <person name="Noel J."/>
            <person name="Charron P."/>
            <person name="Farinelli L."/>
            <person name="Marton T."/>
            <person name="Kruger M."/>
            <person name="Pelin A."/>
            <person name="Brachmann A."/>
            <person name="Corradi N."/>
        </authorList>
    </citation>
    <scope>NUCLEOTIDE SEQUENCE [LARGE SCALE GENOMIC DNA]</scope>
    <source>
        <strain evidence="3 4">A1</strain>
    </source>
</reference>
<sequence>MPKRINNQENKNHKFLPYLVKDFNCDGQYIIITFYLSEGSFVVLSDFVFPTVEQVLKQCKKSAKRAPNSFIIFRMFFNQSVKYVPPSNVGRVSQIAKSVWAVVSEDLKKAFILLEGKVKDCLRKTRAPSFIMHHGNDRNRKIRRFSTSSFSSHELNEPLNKNTPSLDFNDITPTSELPESYTYNYEPPTFPPFMPFMENFQEFEVPAESSKDPNSLQFTLPEQYLLGFTTSNWNPPGIYFENLELLNLFVNDTNTAINYNDSTMTNETFLYDKETTAGTFMRNNQIDQIDQIGQIGQIGQTHVEISSDDTFDFTEFCSLLDYEEICNLDFGYCNRQF</sequence>
<reference evidence="3 4" key="3">
    <citation type="submission" date="2017-10" db="EMBL/GenBank/DDBJ databases">
        <title>Extensive intraspecific genome diversity in a model arbuscular mycorrhizal fungus.</title>
        <authorList>
            <person name="Chen E.C.H."/>
            <person name="Morin E."/>
            <person name="Baudet D."/>
            <person name="Noel J."/>
            <person name="Ndikumana S."/>
            <person name="Charron P."/>
            <person name="St-Onge C."/>
            <person name="Giorgi J."/>
            <person name="Grigoriev I.V."/>
            <person name="Roux C."/>
            <person name="Martin F.M."/>
            <person name="Corradi N."/>
        </authorList>
    </citation>
    <scope>NUCLEOTIDE SEQUENCE [LARGE SCALE GENOMIC DNA]</scope>
    <source>
        <strain evidence="3 4">A1</strain>
    </source>
</reference>
<dbReference type="InterPro" id="IPR036910">
    <property type="entry name" value="HMG_box_dom_sf"/>
</dbReference>
<evidence type="ECO:0000313" key="3">
    <source>
        <dbReference type="EMBL" id="PKC75545.1"/>
    </source>
</evidence>
<evidence type="ECO:0000313" key="5">
    <source>
        <dbReference type="Proteomes" id="UP000232722"/>
    </source>
</evidence>
<reference evidence="1" key="5">
    <citation type="submission" date="2020-05" db="EMBL/GenBank/DDBJ databases">
        <authorList>
            <person name="Rincon C."/>
            <person name="Sanders R I."/>
            <person name="Robbins C."/>
            <person name="Chaturvedi A."/>
        </authorList>
    </citation>
    <scope>NUCLEOTIDE SEQUENCE</scope>
    <source>
        <strain evidence="1">CHB12</strain>
    </source>
</reference>
<dbReference type="Proteomes" id="UP000232722">
    <property type="component" value="Unassembled WGS sequence"/>
</dbReference>
<reference evidence="2 5" key="1">
    <citation type="submission" date="2016-04" db="EMBL/GenBank/DDBJ databases">
        <title>Genome analyses suggest a sexual origin of heterokaryosis in a supposedly ancient asexual fungus.</title>
        <authorList>
            <person name="Ropars J."/>
            <person name="Sedzielewska K."/>
            <person name="Noel J."/>
            <person name="Charron P."/>
            <person name="Farinelli L."/>
            <person name="Marton T."/>
            <person name="Kruger M."/>
            <person name="Pelin A."/>
            <person name="Brachmann A."/>
            <person name="Corradi N."/>
        </authorList>
    </citation>
    <scope>NUCLEOTIDE SEQUENCE [LARGE SCALE GENOMIC DNA]</scope>
    <source>
        <strain evidence="2 5">A5</strain>
    </source>
</reference>
<dbReference type="Proteomes" id="UP000232688">
    <property type="component" value="Unassembled WGS sequence"/>
</dbReference>
<accession>A0A2I1FBC8</accession>